<dbReference type="GO" id="GO:0006520">
    <property type="term" value="P:amino acid metabolic process"/>
    <property type="evidence" value="ECO:0007669"/>
    <property type="project" value="InterPro"/>
</dbReference>
<keyword evidence="1" id="KW-0210">Decarboxylase</keyword>
<dbReference type="InterPro" id="IPR010977">
    <property type="entry name" value="Aromatic_deC"/>
</dbReference>
<dbReference type="SUPFAM" id="SSF53383">
    <property type="entry name" value="PLP-dependent transferases"/>
    <property type="match status" value="1"/>
</dbReference>
<reference evidence="2" key="1">
    <citation type="journal article" date="2021" name="Genome Biol. Evol.">
        <title>A High-Quality Reference Genome for a Parasitic Bivalve with Doubly Uniparental Inheritance (Bivalvia: Unionida).</title>
        <authorList>
            <person name="Smith C.H."/>
        </authorList>
    </citation>
    <scope>NUCLEOTIDE SEQUENCE</scope>
    <source>
        <strain evidence="2">CHS0354</strain>
    </source>
</reference>
<keyword evidence="1" id="KW-0456">Lyase</keyword>
<keyword evidence="3" id="KW-1185">Reference proteome</keyword>
<dbReference type="GO" id="GO:0005737">
    <property type="term" value="C:cytoplasm"/>
    <property type="evidence" value="ECO:0007669"/>
    <property type="project" value="TreeGrafter"/>
</dbReference>
<evidence type="ECO:0000313" key="2">
    <source>
        <dbReference type="EMBL" id="KAK3593993.1"/>
    </source>
</evidence>
<accession>A0AAE0SM59</accession>
<dbReference type="PANTHER" id="PTHR11999">
    <property type="entry name" value="GROUP II PYRIDOXAL-5-PHOSPHATE DECARBOXYLASE"/>
    <property type="match status" value="1"/>
</dbReference>
<sequence length="67" mass="7859">MDAEGFRNYGRQMVDYIANYLENIRERDVVHRVSPGYMRPLLPDEAPEKPESFDEVMKDIEKVIMPG</sequence>
<gene>
    <name evidence="2" type="ORF">CHS0354_040737</name>
</gene>
<dbReference type="PANTHER" id="PTHR11999:SF70">
    <property type="entry name" value="MIP05841P"/>
    <property type="match status" value="1"/>
</dbReference>
<dbReference type="EMBL" id="JAEAOA010002342">
    <property type="protein sequence ID" value="KAK3593993.1"/>
    <property type="molecule type" value="Genomic_DNA"/>
</dbReference>
<evidence type="ECO:0000256" key="1">
    <source>
        <dbReference type="ARBA" id="ARBA00022793"/>
    </source>
</evidence>
<dbReference type="GO" id="GO:0016831">
    <property type="term" value="F:carboxy-lyase activity"/>
    <property type="evidence" value="ECO:0007669"/>
    <property type="project" value="UniProtKB-KW"/>
</dbReference>
<reference evidence="2" key="2">
    <citation type="journal article" date="2021" name="Genome Biol. Evol.">
        <title>Developing a high-quality reference genome for a parasitic bivalve with doubly uniparental inheritance (Bivalvia: Unionida).</title>
        <authorList>
            <person name="Smith C.H."/>
        </authorList>
    </citation>
    <scope>NUCLEOTIDE SEQUENCE</scope>
    <source>
        <strain evidence="2">CHS0354</strain>
        <tissue evidence="2">Mantle</tissue>
    </source>
</reference>
<proteinExistence type="predicted"/>
<comment type="caution">
    <text evidence="2">The sequence shown here is derived from an EMBL/GenBank/DDBJ whole genome shotgun (WGS) entry which is preliminary data.</text>
</comment>
<dbReference type="PRINTS" id="PR00800">
    <property type="entry name" value="YHDCRBOXLASE"/>
</dbReference>
<protein>
    <submittedName>
        <fullName evidence="2">Uncharacterized protein</fullName>
    </submittedName>
</protein>
<dbReference type="AlphaFoldDB" id="A0AAE0SM59"/>
<evidence type="ECO:0000313" key="3">
    <source>
        <dbReference type="Proteomes" id="UP001195483"/>
    </source>
</evidence>
<feature type="non-terminal residue" evidence="2">
    <location>
        <position position="67"/>
    </location>
</feature>
<reference evidence="2" key="3">
    <citation type="submission" date="2023-05" db="EMBL/GenBank/DDBJ databases">
        <authorList>
            <person name="Smith C.H."/>
        </authorList>
    </citation>
    <scope>NUCLEOTIDE SEQUENCE</scope>
    <source>
        <strain evidence="2">CHS0354</strain>
        <tissue evidence="2">Mantle</tissue>
    </source>
</reference>
<name>A0AAE0SM59_9BIVA</name>
<organism evidence="2 3">
    <name type="scientific">Potamilus streckersoni</name>
    <dbReference type="NCBI Taxonomy" id="2493646"/>
    <lineage>
        <taxon>Eukaryota</taxon>
        <taxon>Metazoa</taxon>
        <taxon>Spiralia</taxon>
        <taxon>Lophotrochozoa</taxon>
        <taxon>Mollusca</taxon>
        <taxon>Bivalvia</taxon>
        <taxon>Autobranchia</taxon>
        <taxon>Heteroconchia</taxon>
        <taxon>Palaeoheterodonta</taxon>
        <taxon>Unionida</taxon>
        <taxon>Unionoidea</taxon>
        <taxon>Unionidae</taxon>
        <taxon>Ambleminae</taxon>
        <taxon>Lampsilini</taxon>
        <taxon>Potamilus</taxon>
    </lineage>
</organism>
<dbReference type="InterPro" id="IPR015424">
    <property type="entry name" value="PyrdxlP-dep_Trfase"/>
</dbReference>
<dbReference type="Proteomes" id="UP001195483">
    <property type="component" value="Unassembled WGS sequence"/>
</dbReference>
<dbReference type="Gene3D" id="1.20.1340.10">
    <property type="entry name" value="dopa decarboxylase, N-terminal domain"/>
    <property type="match status" value="1"/>
</dbReference>